<keyword evidence="2" id="KW-1133">Transmembrane helix</keyword>
<dbReference type="AlphaFoldDB" id="A0A3E5BCU4"/>
<feature type="transmembrane region" description="Helical" evidence="2">
    <location>
        <begin position="151"/>
        <end position="169"/>
    </location>
</feature>
<evidence type="ECO:0000313" key="4">
    <source>
        <dbReference type="Proteomes" id="UP000260983"/>
    </source>
</evidence>
<reference evidence="3 4" key="1">
    <citation type="submission" date="2018-08" db="EMBL/GenBank/DDBJ databases">
        <title>A genome reference for cultivated species of the human gut microbiota.</title>
        <authorList>
            <person name="Zou Y."/>
            <person name="Xue W."/>
            <person name="Luo G."/>
        </authorList>
    </citation>
    <scope>NUCLEOTIDE SEQUENCE [LARGE SCALE GENOMIC DNA]</scope>
    <source>
        <strain evidence="3 4">OM05-15BH</strain>
    </source>
</reference>
<comment type="caution">
    <text evidence="3">The sequence shown here is derived from an EMBL/GenBank/DDBJ whole genome shotgun (WGS) entry which is preliminary data.</text>
</comment>
<evidence type="ECO:0000256" key="2">
    <source>
        <dbReference type="SAM" id="Phobius"/>
    </source>
</evidence>
<feature type="transmembrane region" description="Helical" evidence="2">
    <location>
        <begin position="43"/>
        <end position="61"/>
    </location>
</feature>
<gene>
    <name evidence="3" type="ORF">DXB65_12325</name>
</gene>
<keyword evidence="1" id="KW-0175">Coiled coil</keyword>
<keyword evidence="2" id="KW-0812">Transmembrane</keyword>
<feature type="coiled-coil region" evidence="1">
    <location>
        <begin position="3"/>
        <end position="42"/>
    </location>
</feature>
<dbReference type="EMBL" id="QSUL01000007">
    <property type="protein sequence ID" value="RGN35398.1"/>
    <property type="molecule type" value="Genomic_DNA"/>
</dbReference>
<name>A0A3E5BCU4_9BACE</name>
<keyword evidence="2" id="KW-0472">Membrane</keyword>
<proteinExistence type="predicted"/>
<evidence type="ECO:0000313" key="3">
    <source>
        <dbReference type="EMBL" id="RGN35398.1"/>
    </source>
</evidence>
<feature type="transmembrane region" description="Helical" evidence="2">
    <location>
        <begin position="67"/>
        <end position="86"/>
    </location>
</feature>
<feature type="transmembrane region" description="Helical" evidence="2">
    <location>
        <begin position="121"/>
        <end position="139"/>
    </location>
</feature>
<dbReference type="Proteomes" id="UP000260983">
    <property type="component" value="Unassembled WGS sequence"/>
</dbReference>
<organism evidence="3 4">
    <name type="scientific">Bacteroides oleiciplenus</name>
    <dbReference type="NCBI Taxonomy" id="626931"/>
    <lineage>
        <taxon>Bacteria</taxon>
        <taxon>Pseudomonadati</taxon>
        <taxon>Bacteroidota</taxon>
        <taxon>Bacteroidia</taxon>
        <taxon>Bacteroidales</taxon>
        <taxon>Bacteroidaceae</taxon>
        <taxon>Bacteroides</taxon>
    </lineage>
</organism>
<dbReference type="RefSeq" id="WP_117724398.1">
    <property type="nucleotide sequence ID" value="NZ_QSUL01000007.1"/>
</dbReference>
<sequence>MELEELKQNWNIMEERLGRLEMEQRQQQNKTVNSKLQQVRERILKRFMMLVVVLPALLLIMNRHDNYAFSLLTWVLLFVFVAVIIARQFTWWLLLKRIDCLKLTVREVCLAESRFHMSFKVGIAVSVLCAVPLLVSMLWDMSGFGDPYVMAGAWTGLGIGLLAGLRLFLRAWRGVRELREAITDLQ</sequence>
<protein>
    <submittedName>
        <fullName evidence="3">Uncharacterized protein</fullName>
    </submittedName>
</protein>
<evidence type="ECO:0000256" key="1">
    <source>
        <dbReference type="SAM" id="Coils"/>
    </source>
</evidence>
<accession>A0A3E5BCU4</accession>